<name>A0A0H4PAF3_9BACT</name>
<feature type="signal peptide" evidence="1">
    <location>
        <begin position="1"/>
        <end position="18"/>
    </location>
</feature>
<gene>
    <name evidence="3" type="ORF">CA2015_2005</name>
</gene>
<dbReference type="Pfam" id="PF13088">
    <property type="entry name" value="BNR_2"/>
    <property type="match status" value="2"/>
</dbReference>
<keyword evidence="1" id="KW-0732">Signal</keyword>
<dbReference type="STRING" id="320787.CA2015_2005"/>
<dbReference type="InterPro" id="IPR011040">
    <property type="entry name" value="Sialidase"/>
</dbReference>
<feature type="chain" id="PRO_5005208656" evidence="1">
    <location>
        <begin position="19"/>
        <end position="393"/>
    </location>
</feature>
<dbReference type="KEGG" id="camu:CA2015_2005"/>
<dbReference type="Gene3D" id="2.120.10.10">
    <property type="match status" value="1"/>
</dbReference>
<dbReference type="Proteomes" id="UP000036520">
    <property type="component" value="Chromosome"/>
</dbReference>
<dbReference type="AlphaFoldDB" id="A0A0H4PAF3"/>
<sequence>MKKIIFIGLFLLNLPAFGQYIAKDKVVESETLIFPLQNNHVHGSSIVSLPNGDLLTAWFEGSGERKADDVRIMGARLRKNDSQWGEPFLLADTPNLPDCNPVLFLNQEGKLFLVWIAVQANKWEQSILRLRTSTSYDNAGAPIWSWQDNILLKPGEEFHQEVVKRFEELPSNKAGWSEYAPLYDDMIIDASKDSKKSSIGWMTRIKPLVLSSGRILLPLYSDGFNFSLTAISDDDGETWTPSKPIVGRGPIQPALAQRKNGEIMAIMRDSGDAPTRLHKSYSTDEGMTWTSSEKSSIPNTASVELLVLDNGLWLFLGNDIDDGRYRLSLYLSSDEGKTWSSKIYLEDEKKDFGGFSYPSLIQDTNGMVHITYSYHLDKGGKSIKYVKINPKNF</sequence>
<organism evidence="3 4">
    <name type="scientific">Cyclobacterium amurskyense</name>
    <dbReference type="NCBI Taxonomy" id="320787"/>
    <lineage>
        <taxon>Bacteria</taxon>
        <taxon>Pseudomonadati</taxon>
        <taxon>Bacteroidota</taxon>
        <taxon>Cytophagia</taxon>
        <taxon>Cytophagales</taxon>
        <taxon>Cyclobacteriaceae</taxon>
        <taxon>Cyclobacterium</taxon>
    </lineage>
</organism>
<feature type="domain" description="Sialidase" evidence="2">
    <location>
        <begin position="52"/>
        <end position="149"/>
    </location>
</feature>
<keyword evidence="4" id="KW-1185">Reference proteome</keyword>
<evidence type="ECO:0000313" key="4">
    <source>
        <dbReference type="Proteomes" id="UP000036520"/>
    </source>
</evidence>
<reference evidence="3 4" key="1">
    <citation type="submission" date="2015-07" db="EMBL/GenBank/DDBJ databases">
        <authorList>
            <person name="Kim K.M."/>
        </authorList>
    </citation>
    <scope>NUCLEOTIDE SEQUENCE [LARGE SCALE GENOMIC DNA]</scope>
    <source>
        <strain evidence="3 4">KCTC 12363</strain>
    </source>
</reference>
<accession>A0A0H4PAF3</accession>
<dbReference type="SUPFAM" id="SSF50939">
    <property type="entry name" value="Sialidases"/>
    <property type="match status" value="1"/>
</dbReference>
<evidence type="ECO:0000256" key="1">
    <source>
        <dbReference type="SAM" id="SignalP"/>
    </source>
</evidence>
<evidence type="ECO:0000259" key="2">
    <source>
        <dbReference type="Pfam" id="PF13088"/>
    </source>
</evidence>
<dbReference type="EMBL" id="CP012040">
    <property type="protein sequence ID" value="AKP51431.1"/>
    <property type="molecule type" value="Genomic_DNA"/>
</dbReference>
<dbReference type="PANTHER" id="PTHR43752">
    <property type="entry name" value="BNR/ASP-BOX REPEAT FAMILY PROTEIN"/>
    <property type="match status" value="1"/>
</dbReference>
<dbReference type="PANTHER" id="PTHR43752:SF2">
    <property type="entry name" value="BNR_ASP-BOX REPEAT FAMILY PROTEIN"/>
    <property type="match status" value="1"/>
</dbReference>
<proteinExistence type="predicted"/>
<dbReference type="OrthoDB" id="41724at2"/>
<dbReference type="CDD" id="cd15482">
    <property type="entry name" value="Sialidase_non-viral"/>
    <property type="match status" value="1"/>
</dbReference>
<feature type="domain" description="Sialidase" evidence="2">
    <location>
        <begin position="202"/>
        <end position="370"/>
    </location>
</feature>
<evidence type="ECO:0000313" key="3">
    <source>
        <dbReference type="EMBL" id="AKP51431.1"/>
    </source>
</evidence>
<dbReference type="RefSeq" id="WP_048641763.1">
    <property type="nucleotide sequence ID" value="NZ_CAXBGM010000157.1"/>
</dbReference>
<dbReference type="InterPro" id="IPR036278">
    <property type="entry name" value="Sialidase_sf"/>
</dbReference>
<dbReference type="PATRIC" id="fig|320787.5.peg.2210"/>
<protein>
    <submittedName>
        <fullName evidence="3">Neuraminidase (Sialidase)-like protein</fullName>
    </submittedName>
</protein>